<keyword evidence="3" id="KW-0863">Zinc-finger</keyword>
<organism evidence="7 8">
    <name type="scientific">Pleurodeles waltl</name>
    <name type="common">Iberian ribbed newt</name>
    <dbReference type="NCBI Taxonomy" id="8319"/>
    <lineage>
        <taxon>Eukaryota</taxon>
        <taxon>Metazoa</taxon>
        <taxon>Chordata</taxon>
        <taxon>Craniata</taxon>
        <taxon>Vertebrata</taxon>
        <taxon>Euteleostomi</taxon>
        <taxon>Amphibia</taxon>
        <taxon>Batrachia</taxon>
        <taxon>Caudata</taxon>
        <taxon>Salamandroidea</taxon>
        <taxon>Salamandridae</taxon>
        <taxon>Pleurodelinae</taxon>
        <taxon>Pleurodeles</taxon>
    </lineage>
</organism>
<dbReference type="GO" id="GO:0008270">
    <property type="term" value="F:zinc ion binding"/>
    <property type="evidence" value="ECO:0007669"/>
    <property type="project" value="UniProtKB-KW"/>
</dbReference>
<reference evidence="7" key="1">
    <citation type="journal article" date="2022" name="bioRxiv">
        <title>Sequencing and chromosome-scale assembly of the giantPleurodeles waltlgenome.</title>
        <authorList>
            <person name="Brown T."/>
            <person name="Elewa A."/>
            <person name="Iarovenko S."/>
            <person name="Subramanian E."/>
            <person name="Araus A.J."/>
            <person name="Petzold A."/>
            <person name="Susuki M."/>
            <person name="Suzuki K.-i.T."/>
            <person name="Hayashi T."/>
            <person name="Toyoda A."/>
            <person name="Oliveira C."/>
            <person name="Osipova E."/>
            <person name="Leigh N.D."/>
            <person name="Simon A."/>
            <person name="Yun M.H."/>
        </authorList>
    </citation>
    <scope>NUCLEOTIDE SEQUENCE</scope>
    <source>
        <strain evidence="7">20211129_DDA</strain>
        <tissue evidence="7">Liver</tissue>
    </source>
</reference>
<evidence type="ECO:0000256" key="2">
    <source>
        <dbReference type="ARBA" id="ARBA00012180"/>
    </source>
</evidence>
<feature type="domain" description="C2H2-type" evidence="5">
    <location>
        <begin position="141"/>
        <end position="169"/>
    </location>
</feature>
<dbReference type="PANTHER" id="PTHR19446">
    <property type="entry name" value="REVERSE TRANSCRIPTASES"/>
    <property type="match status" value="1"/>
</dbReference>
<dbReference type="InterPro" id="IPR043502">
    <property type="entry name" value="DNA/RNA_pol_sf"/>
</dbReference>
<evidence type="ECO:0000256" key="4">
    <source>
        <dbReference type="SAM" id="MobiDB-lite"/>
    </source>
</evidence>
<dbReference type="InterPro" id="IPR043128">
    <property type="entry name" value="Rev_trsase/Diguanyl_cyclase"/>
</dbReference>
<evidence type="ECO:0000259" key="6">
    <source>
        <dbReference type="PROSITE" id="PS50878"/>
    </source>
</evidence>
<dbReference type="PROSITE" id="PS50878">
    <property type="entry name" value="RT_POL"/>
    <property type="match status" value="1"/>
</dbReference>
<dbReference type="InterPro" id="IPR013087">
    <property type="entry name" value="Znf_C2H2_type"/>
</dbReference>
<evidence type="ECO:0000313" key="7">
    <source>
        <dbReference type="EMBL" id="KAJ1189461.1"/>
    </source>
</evidence>
<sequence length="786" mass="90235">MNNIELNHITQTNTQDVMSDEESVDLKESIEFLTSSAVNDTLTSKFQNLPDVYEIKDINGKKSDFTKKITFWKYPNEKFNCDLCGDIMGTFKELKKHVSNKHKGFCLKTYCSKCDKEAEYHNIACHYAKCKGRPKKGELQFLCSYCDLRFGTKIGMSQHIRHAHPRAQNDARLAALANSKPSKLWSQEEILLLAELEKLYENKRNINALMVPHFTNKNRKQIAEKEGIEGIQGKNRQWMQSSHPTIPITTPMMSLKHQNQQQKKGADFINKKRAPKIANFSELNDRITEAQRYSKNVQHHEAALILLEKIVRYISENTGDINPRPVPSNEQPIESGTERMNTAEVEQPSTPTNNKISKKDIRNKNLNKLHRKRYAKAKGSYKEYQAMFKKDKKKIARIITDGAEDATCQISADVIFEYYKNIIETENKKNPKFQQIDRIPEEWDFENLCQDISLREVTCAFEDSNLNKAVQPDNIGLNDLFKVHKKEPRMLPKILSTCLNMRMAPDCIKRNRSILIPKNVPIEELDKISNWRPITIGTAFMKLFTKILTKRLDFFVNLNTRQKGFMKVRGCLENLTLLQNIIKGARKNKHSLAVVFIDISKAFDSLSHGHILRSLERHRVPSSIRDLIKDLYTNSNTSFKGKNNISTPELTMRSGVKQGDSLSPLLFNIAMDPLICDLQKNDKGFTFGSDGIFEQITALAFADDIAVLSNTWDGMSTNLKIIKKFSKTTGLKLNVKKTHGFFISHNKDKILVNNCKPWQFDKQNIENIHPGESERYLGLNFDPHTG</sequence>
<evidence type="ECO:0000256" key="3">
    <source>
        <dbReference type="PROSITE-ProRule" id="PRU00042"/>
    </source>
</evidence>
<keyword evidence="8" id="KW-1185">Reference proteome</keyword>
<dbReference type="InterPro" id="IPR000477">
    <property type="entry name" value="RT_dom"/>
</dbReference>
<name>A0AAV7UM51_PLEWA</name>
<feature type="domain" description="Reverse transcriptase" evidence="6">
    <location>
        <begin position="497"/>
        <end position="781"/>
    </location>
</feature>
<dbReference type="CDD" id="cd01650">
    <property type="entry name" value="RT_nLTR_like"/>
    <property type="match status" value="1"/>
</dbReference>
<comment type="caution">
    <text evidence="7">The sequence shown here is derived from an EMBL/GenBank/DDBJ whole genome shotgun (WGS) entry which is preliminary data.</text>
</comment>
<feature type="region of interest" description="Disordered" evidence="4">
    <location>
        <begin position="321"/>
        <end position="357"/>
    </location>
</feature>
<proteinExistence type="inferred from homology"/>
<keyword evidence="3" id="KW-0862">Zinc</keyword>
<gene>
    <name evidence="7" type="ORF">NDU88_006206</name>
</gene>
<dbReference type="SMART" id="SM00355">
    <property type="entry name" value="ZnF_C2H2"/>
    <property type="match status" value="2"/>
</dbReference>
<comment type="similarity">
    <text evidence="1">Belongs to the beta type-B retroviral polymerase family. HERV class-II K(HML-2) pol subfamily.</text>
</comment>
<dbReference type="AlphaFoldDB" id="A0AAV7UM51"/>
<dbReference type="EMBL" id="JANPWB010000005">
    <property type="protein sequence ID" value="KAJ1189461.1"/>
    <property type="molecule type" value="Genomic_DNA"/>
</dbReference>
<evidence type="ECO:0000313" key="8">
    <source>
        <dbReference type="Proteomes" id="UP001066276"/>
    </source>
</evidence>
<protein>
    <recommendedName>
        <fullName evidence="2">ribonuclease H</fullName>
        <ecNumber evidence="2">3.1.26.4</ecNumber>
    </recommendedName>
</protein>
<dbReference type="Proteomes" id="UP001066276">
    <property type="component" value="Chromosome 3_1"/>
</dbReference>
<keyword evidence="3" id="KW-0479">Metal-binding</keyword>
<dbReference type="Pfam" id="PF00078">
    <property type="entry name" value="RVT_1"/>
    <property type="match status" value="1"/>
</dbReference>
<evidence type="ECO:0000256" key="1">
    <source>
        <dbReference type="ARBA" id="ARBA00010879"/>
    </source>
</evidence>
<dbReference type="SUPFAM" id="SSF56672">
    <property type="entry name" value="DNA/RNA polymerases"/>
    <property type="match status" value="1"/>
</dbReference>
<dbReference type="PROSITE" id="PS50157">
    <property type="entry name" value="ZINC_FINGER_C2H2_2"/>
    <property type="match status" value="1"/>
</dbReference>
<dbReference type="EC" id="3.1.26.4" evidence="2"/>
<evidence type="ECO:0000259" key="5">
    <source>
        <dbReference type="PROSITE" id="PS50157"/>
    </source>
</evidence>
<dbReference type="GO" id="GO:0004523">
    <property type="term" value="F:RNA-DNA hybrid ribonuclease activity"/>
    <property type="evidence" value="ECO:0007669"/>
    <property type="project" value="UniProtKB-EC"/>
</dbReference>
<feature type="compositionally biased region" description="Polar residues" evidence="4">
    <location>
        <begin position="328"/>
        <end position="340"/>
    </location>
</feature>
<dbReference type="PROSITE" id="PS00028">
    <property type="entry name" value="ZINC_FINGER_C2H2_1"/>
    <property type="match status" value="2"/>
</dbReference>
<accession>A0AAV7UM51</accession>
<dbReference type="Gene3D" id="3.30.70.270">
    <property type="match status" value="1"/>
</dbReference>